<reference evidence="2" key="2">
    <citation type="submission" date="2021-04" db="EMBL/GenBank/DDBJ databases">
        <authorList>
            <person name="Gilroy R."/>
        </authorList>
    </citation>
    <scope>NUCLEOTIDE SEQUENCE</scope>
    <source>
        <strain evidence="2">ChiBcec1-1630</strain>
    </source>
</reference>
<gene>
    <name evidence="2" type="ORF">H9926_01225</name>
</gene>
<reference evidence="2" key="1">
    <citation type="journal article" date="2021" name="PeerJ">
        <title>Extensive microbial diversity within the chicken gut microbiome revealed by metagenomics and culture.</title>
        <authorList>
            <person name="Gilroy R."/>
            <person name="Ravi A."/>
            <person name="Getino M."/>
            <person name="Pursley I."/>
            <person name="Horton D.L."/>
            <person name="Alikhan N.F."/>
            <person name="Baker D."/>
            <person name="Gharbi K."/>
            <person name="Hall N."/>
            <person name="Watson M."/>
            <person name="Adriaenssens E.M."/>
            <person name="Foster-Nyarko E."/>
            <person name="Jarju S."/>
            <person name="Secka A."/>
            <person name="Antonio M."/>
            <person name="Oren A."/>
            <person name="Chaudhuri R.R."/>
            <person name="La Ragione R."/>
            <person name="Hildebrand F."/>
            <person name="Pallen M.J."/>
        </authorList>
    </citation>
    <scope>NUCLEOTIDE SEQUENCE</scope>
    <source>
        <strain evidence="2">ChiBcec1-1630</strain>
    </source>
</reference>
<sequence>MAYQIFEMADGQRVALYAQGNSIFSCLLPFMRGMTPAEVKADYLAHLSAAVFRDTVCYVYENLEHKVVIDTLGASPARILLSDGTGGYGFENLQLVVRENGLYLFYQVRRKGEKAGLYVCMPYRENVWGTVFEGEDGSWQVELLAAEGQTQLLCLDRRGGRLRLYDWQQDAEFVQRRFMEEAAHEKQVEALKASWQEEKALLESGKEELQAEAMAKLGEFQQEKEERMIQCRKEYESRVERLRTEYEGKLSQCREGYEAQLERAKQQYNELAQTAVKLQQIGRKWRDKYFGRSEEKENV</sequence>
<dbReference type="AlphaFoldDB" id="A0A9D2TRM9"/>
<dbReference type="Proteomes" id="UP000823922">
    <property type="component" value="Unassembled WGS sequence"/>
</dbReference>
<evidence type="ECO:0000313" key="3">
    <source>
        <dbReference type="Proteomes" id="UP000823922"/>
    </source>
</evidence>
<dbReference type="EMBL" id="DWVS01000028">
    <property type="protein sequence ID" value="HJC86625.1"/>
    <property type="molecule type" value="Genomic_DNA"/>
</dbReference>
<keyword evidence="1" id="KW-0175">Coiled coil</keyword>
<proteinExistence type="predicted"/>
<protein>
    <submittedName>
        <fullName evidence="2">Uncharacterized protein</fullName>
    </submittedName>
</protein>
<evidence type="ECO:0000313" key="2">
    <source>
        <dbReference type="EMBL" id="HJC86625.1"/>
    </source>
</evidence>
<name>A0A9D2TRM9_9FIRM</name>
<feature type="coiled-coil region" evidence="1">
    <location>
        <begin position="192"/>
        <end position="281"/>
    </location>
</feature>
<organism evidence="2 3">
    <name type="scientific">Candidatus Eisenbergiella intestinigallinarum</name>
    <dbReference type="NCBI Taxonomy" id="2838549"/>
    <lineage>
        <taxon>Bacteria</taxon>
        <taxon>Bacillati</taxon>
        <taxon>Bacillota</taxon>
        <taxon>Clostridia</taxon>
        <taxon>Lachnospirales</taxon>
        <taxon>Lachnospiraceae</taxon>
        <taxon>Eisenbergiella</taxon>
    </lineage>
</organism>
<accession>A0A9D2TRM9</accession>
<comment type="caution">
    <text evidence="2">The sequence shown here is derived from an EMBL/GenBank/DDBJ whole genome shotgun (WGS) entry which is preliminary data.</text>
</comment>
<evidence type="ECO:0000256" key="1">
    <source>
        <dbReference type="SAM" id="Coils"/>
    </source>
</evidence>